<dbReference type="EMBL" id="MN602278">
    <property type="protein sequence ID" value="QIQ10386.1"/>
    <property type="molecule type" value="Genomic_DNA"/>
</dbReference>
<geneLocation type="plasmid" evidence="2">
    <name>pUZ8002</name>
</geneLocation>
<dbReference type="RefSeq" id="WP_011205776.1">
    <property type="nucleotide sequence ID" value="NZ_MN602278.1"/>
</dbReference>
<accession>A0A6G9HJM5</accession>
<name>A0A6G9HJM5_ECOLX</name>
<protein>
    <submittedName>
        <fullName evidence="2">TrfB transcriptional repressor protein</fullName>
    </submittedName>
</protein>
<keyword evidence="2" id="KW-0614">Plasmid</keyword>
<feature type="compositionally biased region" description="Basic and acidic residues" evidence="1">
    <location>
        <begin position="357"/>
        <end position="377"/>
    </location>
</feature>
<dbReference type="AlphaFoldDB" id="A0A6G9HJM5"/>
<evidence type="ECO:0000313" key="2">
    <source>
        <dbReference type="EMBL" id="QIQ10386.1"/>
    </source>
</evidence>
<feature type="compositionally biased region" description="Basic residues" evidence="1">
    <location>
        <begin position="91"/>
        <end position="101"/>
    </location>
</feature>
<sequence length="461" mass="51166">MQDDNIKRRNDAIVAGRLFSGSVQDRETERCHHCGELLHPFPEPEYWMQYPLPTCCVLDGLKFCDDYRKPDCIAAYLVANPTPPEATTPAARRRTKARKSKPQTEDKDARIAALAATLPEDRAGLLAVAADAVAAVHDAVLNRADLVADVAGERYAAAVWKLNGGTFFGCAGDQDAAERVIERHCRATPGVVPMWGQEGDFLASVDGMRVWVEVESGYGGLTTVHFQFHAVDLDGPFISETGYRSHYDHARGGMTVDQVADGVLRALLRSHRRYLDARDQDRLADEPLPAWLAGITPPPRRVRAVVEDWRKPDELPPGFAWVDAVLPAHQAFIARKWAASAKAKLAAARAKAQEPAGQRREPVTPAKPEPEPAKDEDAPAWPATFFPGLRCEIVSVHHPVFAKEIGKHVIITKISPETRQVWAHDDKPPRYRINRNGRKVCEYDPRCIESCYGYDQLRAAI</sequence>
<feature type="region of interest" description="Disordered" evidence="1">
    <location>
        <begin position="349"/>
        <end position="379"/>
    </location>
</feature>
<organism evidence="2">
    <name type="scientific">Escherichia coli</name>
    <dbReference type="NCBI Taxonomy" id="562"/>
    <lineage>
        <taxon>Bacteria</taxon>
        <taxon>Pseudomonadati</taxon>
        <taxon>Pseudomonadota</taxon>
        <taxon>Gammaproteobacteria</taxon>
        <taxon>Enterobacterales</taxon>
        <taxon>Enterobacteriaceae</taxon>
        <taxon>Escherichia</taxon>
    </lineage>
</organism>
<proteinExistence type="predicted"/>
<feature type="region of interest" description="Disordered" evidence="1">
    <location>
        <begin position="84"/>
        <end position="107"/>
    </location>
</feature>
<evidence type="ECO:0000256" key="1">
    <source>
        <dbReference type="SAM" id="MobiDB-lite"/>
    </source>
</evidence>
<gene>
    <name evidence="2" type="primary">trfB2</name>
</gene>
<reference evidence="2" key="1">
    <citation type="submission" date="2019-10" db="EMBL/GenBank/DDBJ databases">
        <title>Complete sequence of plasmid pUZ8002, used for conjugal plasmid transfer.</title>
        <authorList>
            <person name="Ruckert C."/>
            <person name="Thieme E."/>
            <person name="Busche T."/>
            <person name="Kalinowski J."/>
            <person name="Persicke M."/>
        </authorList>
    </citation>
    <scope>NUCLEOTIDE SEQUENCE</scope>
    <source>
        <plasmid evidence="2">pUZ8002</plasmid>
    </source>
</reference>